<keyword evidence="6" id="KW-0479">Metal-binding</keyword>
<evidence type="ECO:0000256" key="7">
    <source>
        <dbReference type="ARBA" id="ARBA00022801"/>
    </source>
</evidence>
<evidence type="ECO:0000256" key="4">
    <source>
        <dbReference type="ARBA" id="ARBA00011738"/>
    </source>
</evidence>
<protein>
    <recommendedName>
        <fullName evidence="5">5'-deoxynucleotidase</fullName>
        <ecNumber evidence="5">3.1.3.89</ecNumber>
    </recommendedName>
</protein>
<dbReference type="AlphaFoldDB" id="A0A832T9Z8"/>
<dbReference type="InterPro" id="IPR039356">
    <property type="entry name" value="YfbR/HDDC2"/>
</dbReference>
<evidence type="ECO:0000256" key="6">
    <source>
        <dbReference type="ARBA" id="ARBA00022723"/>
    </source>
</evidence>
<dbReference type="Pfam" id="PF13023">
    <property type="entry name" value="HD_3"/>
    <property type="match status" value="1"/>
</dbReference>
<evidence type="ECO:0000256" key="5">
    <source>
        <dbReference type="ARBA" id="ARBA00012964"/>
    </source>
</evidence>
<dbReference type="PANTHER" id="PTHR11845:SF13">
    <property type="entry name" value="5'-DEOXYNUCLEOTIDASE HDDC2"/>
    <property type="match status" value="1"/>
</dbReference>
<dbReference type="GO" id="GO:0046872">
    <property type="term" value="F:metal ion binding"/>
    <property type="evidence" value="ECO:0007669"/>
    <property type="project" value="UniProtKB-KW"/>
</dbReference>
<comment type="cofactor">
    <cofactor evidence="3">
        <name>Co(2+)</name>
        <dbReference type="ChEBI" id="CHEBI:48828"/>
    </cofactor>
</comment>
<evidence type="ECO:0000256" key="2">
    <source>
        <dbReference type="ARBA" id="ARBA00001936"/>
    </source>
</evidence>
<evidence type="ECO:0000256" key="1">
    <source>
        <dbReference type="ARBA" id="ARBA00001638"/>
    </source>
</evidence>
<comment type="cofactor">
    <cofactor evidence="2">
        <name>Mn(2+)</name>
        <dbReference type="ChEBI" id="CHEBI:29035"/>
    </cofactor>
</comment>
<proteinExistence type="predicted"/>
<accession>A0A832T9Z8</accession>
<dbReference type="SMART" id="SM00471">
    <property type="entry name" value="HDc"/>
    <property type="match status" value="1"/>
</dbReference>
<dbReference type="EC" id="3.1.3.89" evidence="5"/>
<sequence>MDVEAVYRLKRILRTGWLVRGIPRSSVESVAEHSFGAAMLAWEICHRLAERGIDVDPYKTVVMALIHDLPEALTLDLDVEASRVFGDAKREAEEKAAECVFDEELLDLWREFERRESPEAKAAKLADTLDMALQALEYSQVGFEAYREFLDSAEREARELGREYLLVFKEILRERGWDSNEGGGKGSG</sequence>
<evidence type="ECO:0000259" key="8">
    <source>
        <dbReference type="SMART" id="SM00471"/>
    </source>
</evidence>
<keyword evidence="7 9" id="KW-0378">Hydrolase</keyword>
<evidence type="ECO:0000256" key="3">
    <source>
        <dbReference type="ARBA" id="ARBA00001941"/>
    </source>
</evidence>
<evidence type="ECO:0000313" key="10">
    <source>
        <dbReference type="Proteomes" id="UP000619545"/>
    </source>
</evidence>
<dbReference type="SUPFAM" id="SSF109604">
    <property type="entry name" value="HD-domain/PDEase-like"/>
    <property type="match status" value="1"/>
</dbReference>
<comment type="catalytic activity">
    <reaction evidence="1">
        <text>a 2'-deoxyribonucleoside 5'-phosphate + H2O = a 2'-deoxyribonucleoside + phosphate</text>
        <dbReference type="Rhea" id="RHEA:36167"/>
        <dbReference type="ChEBI" id="CHEBI:15377"/>
        <dbReference type="ChEBI" id="CHEBI:18274"/>
        <dbReference type="ChEBI" id="CHEBI:43474"/>
        <dbReference type="ChEBI" id="CHEBI:65317"/>
        <dbReference type="EC" id="3.1.3.89"/>
    </reaction>
</comment>
<comment type="caution">
    <text evidence="9">The sequence shown here is derived from an EMBL/GenBank/DDBJ whole genome shotgun (WGS) entry which is preliminary data.</text>
</comment>
<comment type="subunit">
    <text evidence="4">Homodimer.</text>
</comment>
<evidence type="ECO:0000313" key="9">
    <source>
        <dbReference type="EMBL" id="HII70825.1"/>
    </source>
</evidence>
<dbReference type="GO" id="GO:0002953">
    <property type="term" value="F:5'-deoxynucleotidase activity"/>
    <property type="evidence" value="ECO:0007669"/>
    <property type="project" value="UniProtKB-EC"/>
</dbReference>
<dbReference type="InterPro" id="IPR006674">
    <property type="entry name" value="HD_domain"/>
</dbReference>
<dbReference type="InterPro" id="IPR003607">
    <property type="entry name" value="HD/PDEase_dom"/>
</dbReference>
<feature type="domain" description="HD/PDEase" evidence="8">
    <location>
        <begin position="26"/>
        <end position="141"/>
    </location>
</feature>
<dbReference type="PANTHER" id="PTHR11845">
    <property type="entry name" value="5'-DEOXYNUCLEOTIDASE HDDC2"/>
    <property type="match status" value="1"/>
</dbReference>
<dbReference type="Gene3D" id="1.10.3210.10">
    <property type="entry name" value="Hypothetical protein af1432"/>
    <property type="match status" value="1"/>
</dbReference>
<gene>
    <name evidence="9" type="ORF">HA336_06310</name>
</gene>
<dbReference type="OMA" id="VEYREQG"/>
<dbReference type="EMBL" id="DUJS01000004">
    <property type="protein sequence ID" value="HII70825.1"/>
    <property type="molecule type" value="Genomic_DNA"/>
</dbReference>
<name>A0A832T9Z8_9EURY</name>
<reference evidence="9" key="1">
    <citation type="journal article" date="2020" name="bioRxiv">
        <title>A rank-normalized archaeal taxonomy based on genome phylogeny resolves widespread incomplete and uneven classifications.</title>
        <authorList>
            <person name="Rinke C."/>
            <person name="Chuvochina M."/>
            <person name="Mussig A.J."/>
            <person name="Chaumeil P.-A."/>
            <person name="Waite D.W."/>
            <person name="Whitman W.B."/>
            <person name="Parks D.H."/>
            <person name="Hugenholtz P."/>
        </authorList>
    </citation>
    <scope>NUCLEOTIDE SEQUENCE</scope>
    <source>
        <strain evidence="9">UBA8853</strain>
    </source>
</reference>
<organism evidence="9 10">
    <name type="scientific">Methanopyrus kandleri</name>
    <dbReference type="NCBI Taxonomy" id="2320"/>
    <lineage>
        <taxon>Archaea</taxon>
        <taxon>Methanobacteriati</taxon>
        <taxon>Methanobacteriota</taxon>
        <taxon>Methanomada group</taxon>
        <taxon>Methanopyri</taxon>
        <taxon>Methanopyrales</taxon>
        <taxon>Methanopyraceae</taxon>
        <taxon>Methanopyrus</taxon>
    </lineage>
</organism>
<dbReference type="Proteomes" id="UP000619545">
    <property type="component" value="Unassembled WGS sequence"/>
</dbReference>
<dbReference type="GO" id="GO:0005737">
    <property type="term" value="C:cytoplasm"/>
    <property type="evidence" value="ECO:0007669"/>
    <property type="project" value="TreeGrafter"/>
</dbReference>